<keyword evidence="8 14" id="KW-0862">Zinc</keyword>
<dbReference type="PROSITE" id="PS00965">
    <property type="entry name" value="PMI_I_1"/>
    <property type="match status" value="1"/>
</dbReference>
<evidence type="ECO:0000256" key="4">
    <source>
        <dbReference type="ARBA" id="ARBA00011956"/>
    </source>
</evidence>
<dbReference type="PROSITE" id="PS00966">
    <property type="entry name" value="PMI_I_2"/>
    <property type="match status" value="1"/>
</dbReference>
<dbReference type="PIRSF" id="PIRSF001480">
    <property type="entry name" value="Mannose-6-phosphate_isomerase"/>
    <property type="match status" value="1"/>
</dbReference>
<dbReference type="GO" id="GO:0008270">
    <property type="term" value="F:zinc ion binding"/>
    <property type="evidence" value="ECO:0007669"/>
    <property type="project" value="InterPro"/>
</dbReference>
<evidence type="ECO:0000256" key="12">
    <source>
        <dbReference type="ARBA" id="ARBA00058469"/>
    </source>
</evidence>
<dbReference type="EMBL" id="JXXR01000001">
    <property type="protein sequence ID" value="KJY78008.1"/>
    <property type="molecule type" value="Genomic_DNA"/>
</dbReference>
<evidence type="ECO:0000256" key="11">
    <source>
        <dbReference type="ARBA" id="ARBA00030762"/>
    </source>
</evidence>
<dbReference type="Pfam" id="PF20512">
    <property type="entry name" value="PMI_typeI_hel"/>
    <property type="match status" value="1"/>
</dbReference>
<dbReference type="GO" id="GO:0004476">
    <property type="term" value="F:mannose-6-phosphate isomerase activity"/>
    <property type="evidence" value="ECO:0007669"/>
    <property type="project" value="UniProtKB-EC"/>
</dbReference>
<evidence type="ECO:0000256" key="2">
    <source>
        <dbReference type="ARBA" id="ARBA00004496"/>
    </source>
</evidence>
<evidence type="ECO:0000256" key="8">
    <source>
        <dbReference type="ARBA" id="ARBA00022833"/>
    </source>
</evidence>
<evidence type="ECO:0000256" key="1">
    <source>
        <dbReference type="ARBA" id="ARBA00000757"/>
    </source>
</evidence>
<dbReference type="Pfam" id="PF20511">
    <property type="entry name" value="PMI_typeI_cat"/>
    <property type="match status" value="1"/>
</dbReference>
<name>A0A7M2JWK6_9VIBR</name>
<dbReference type="InterPro" id="IPR011051">
    <property type="entry name" value="RmlC_Cupin_sf"/>
</dbReference>
<dbReference type="RefSeq" id="WP_045984930.1">
    <property type="nucleotide sequence ID" value="NZ_CP063051.1"/>
</dbReference>
<dbReference type="GO" id="GO:0009298">
    <property type="term" value="P:GDP-mannose biosynthetic process"/>
    <property type="evidence" value="ECO:0007669"/>
    <property type="project" value="InterPro"/>
</dbReference>
<dbReference type="InterPro" id="IPR049071">
    <property type="entry name" value="MPI_cupin_dom"/>
</dbReference>
<keyword evidence="9 18" id="KW-0413">Isomerase</keyword>
<comment type="catalytic activity">
    <reaction evidence="1">
        <text>D-mannose 6-phosphate = D-fructose 6-phosphate</text>
        <dbReference type="Rhea" id="RHEA:12356"/>
        <dbReference type="ChEBI" id="CHEBI:58735"/>
        <dbReference type="ChEBI" id="CHEBI:61527"/>
        <dbReference type="EC" id="5.3.1.8"/>
    </reaction>
</comment>
<evidence type="ECO:0000256" key="14">
    <source>
        <dbReference type="PIRSR" id="PIRSR001480-2"/>
    </source>
</evidence>
<dbReference type="PRINTS" id="PR00714">
    <property type="entry name" value="MAN6PISMRASE"/>
</dbReference>
<dbReference type="InterPro" id="IPR014710">
    <property type="entry name" value="RmlC-like_jellyroll"/>
</dbReference>
<comment type="similarity">
    <text evidence="3">Belongs to the mannose-6-phosphate isomerase type 1 family.</text>
</comment>
<gene>
    <name evidence="18" type="ORF">TW71_02980</name>
</gene>
<dbReference type="EC" id="5.3.1.8" evidence="4"/>
<keyword evidence="7 14" id="KW-0479">Metal-binding</keyword>
<evidence type="ECO:0000313" key="18">
    <source>
        <dbReference type="EMBL" id="KJY78008.1"/>
    </source>
</evidence>
<evidence type="ECO:0000259" key="15">
    <source>
        <dbReference type="Pfam" id="PF20511"/>
    </source>
</evidence>
<evidence type="ECO:0000259" key="16">
    <source>
        <dbReference type="Pfam" id="PF20512"/>
    </source>
</evidence>
<proteinExistence type="inferred from homology"/>
<keyword evidence="6" id="KW-0963">Cytoplasm</keyword>
<evidence type="ECO:0000259" key="17">
    <source>
        <dbReference type="Pfam" id="PF21621"/>
    </source>
</evidence>
<feature type="domain" description="Mannose-6-phosphate isomerase cupin" evidence="17">
    <location>
        <begin position="318"/>
        <end position="394"/>
    </location>
</feature>
<evidence type="ECO:0000256" key="6">
    <source>
        <dbReference type="ARBA" id="ARBA00022490"/>
    </source>
</evidence>
<sequence length="394" mass="43499">MSNSAPFFLLENVIQNYPWGSRDSINTLFGIANPEQQPQAEIWMGAHPNGCSKIQLENETVLLSDFINQNPEQTIGTETQQRFGELPFLFKVLAAAQALSIQVHPSKAQAEEGFAREDKAGIERNASNRNYKDPNHKPELVYALTPYMAMNGFRDFEEMITLFDEINAHALQQDIDAFRENLTSEGLQAFFKAMLELDGGNKSDALDALLSWANNSEGSLAALVVELNTQYPNDVGLLAPLMLNVLELQPGEAMFLDAGTPHAYIKGTGLEIMANSDNVLRAGLTPKYMDVEELVSSCKFEALDKDKILTQPVANDGELNFPVPVEDFKFSVLQQPESKQLELNRAEIIFAIDSDVTLHSGTERLVLSRGQSAFVPYSTQAINVSSKGSVARAH</sequence>
<evidence type="ECO:0000256" key="7">
    <source>
        <dbReference type="ARBA" id="ARBA00022723"/>
    </source>
</evidence>
<feature type="binding site" evidence="14">
    <location>
        <position position="139"/>
    </location>
    <ligand>
        <name>Zn(2+)</name>
        <dbReference type="ChEBI" id="CHEBI:29105"/>
    </ligand>
</feature>
<dbReference type="PANTHER" id="PTHR10309">
    <property type="entry name" value="MANNOSE-6-PHOSPHATE ISOMERASE"/>
    <property type="match status" value="1"/>
</dbReference>
<dbReference type="PANTHER" id="PTHR10309:SF0">
    <property type="entry name" value="MANNOSE-6-PHOSPHATE ISOMERASE"/>
    <property type="match status" value="1"/>
</dbReference>
<dbReference type="GO" id="GO:0005975">
    <property type="term" value="P:carbohydrate metabolic process"/>
    <property type="evidence" value="ECO:0007669"/>
    <property type="project" value="InterPro"/>
</dbReference>
<dbReference type="InterPro" id="IPR046457">
    <property type="entry name" value="PMI_typeI_cat"/>
</dbReference>
<dbReference type="InterPro" id="IPR016305">
    <property type="entry name" value="Mannose-6-P_Isomerase"/>
</dbReference>
<feature type="binding site" evidence="14">
    <location>
        <position position="104"/>
    </location>
    <ligand>
        <name>Zn(2+)</name>
        <dbReference type="ChEBI" id="CHEBI:29105"/>
    </ligand>
</feature>
<feature type="active site" evidence="13">
    <location>
        <position position="281"/>
    </location>
</feature>
<feature type="binding site" evidence="14">
    <location>
        <position position="262"/>
    </location>
    <ligand>
        <name>Zn(2+)</name>
        <dbReference type="ChEBI" id="CHEBI:29105"/>
    </ligand>
</feature>
<accession>A0A7M2JWK6</accession>
<feature type="binding site" evidence="14">
    <location>
        <position position="102"/>
    </location>
    <ligand>
        <name>Zn(2+)</name>
        <dbReference type="ChEBI" id="CHEBI:29105"/>
    </ligand>
</feature>
<evidence type="ECO:0000256" key="13">
    <source>
        <dbReference type="PIRSR" id="PIRSR001480-1"/>
    </source>
</evidence>
<dbReference type="CDD" id="cd07011">
    <property type="entry name" value="cupin_PMI_type_I_N"/>
    <property type="match status" value="1"/>
</dbReference>
<dbReference type="InterPro" id="IPR018050">
    <property type="entry name" value="Pmannose_isomerase-type1_CS"/>
</dbReference>
<comment type="function">
    <text evidence="12">Involved in the conversion of glucose to GDP-L-fucose, which can be converted to L-fucose, a capsular polysaccharide.</text>
</comment>
<comment type="caution">
    <text evidence="18">The sequence shown here is derived from an EMBL/GenBank/DDBJ whole genome shotgun (WGS) entry which is preliminary data.</text>
</comment>
<evidence type="ECO:0000256" key="3">
    <source>
        <dbReference type="ARBA" id="ARBA00010772"/>
    </source>
</evidence>
<dbReference type="Gene3D" id="2.60.120.10">
    <property type="entry name" value="Jelly Rolls"/>
    <property type="match status" value="2"/>
</dbReference>
<dbReference type="Pfam" id="PF21621">
    <property type="entry name" value="MPI_cupin_dom"/>
    <property type="match status" value="1"/>
</dbReference>
<dbReference type="InterPro" id="IPR046458">
    <property type="entry name" value="PMI_typeI_hel"/>
</dbReference>
<dbReference type="InterPro" id="IPR001250">
    <property type="entry name" value="Man6P_Isoase-1"/>
</dbReference>
<organism evidence="18">
    <name type="scientific">Vibrio coralliilyticus</name>
    <dbReference type="NCBI Taxonomy" id="190893"/>
    <lineage>
        <taxon>Bacteria</taxon>
        <taxon>Pseudomonadati</taxon>
        <taxon>Pseudomonadota</taxon>
        <taxon>Gammaproteobacteria</taxon>
        <taxon>Vibrionales</taxon>
        <taxon>Vibrionaceae</taxon>
        <taxon>Vibrio</taxon>
    </lineage>
</organism>
<feature type="domain" description="Phosphomannose isomerase type I catalytic" evidence="15">
    <location>
        <begin position="8"/>
        <end position="155"/>
    </location>
</feature>
<dbReference type="Gene3D" id="1.10.441.10">
    <property type="entry name" value="Phosphomannose Isomerase, domain 2"/>
    <property type="match status" value="1"/>
</dbReference>
<comment type="subcellular location">
    <subcellularLocation>
        <location evidence="2">Cytoplasm</location>
    </subcellularLocation>
</comment>
<dbReference type="NCBIfam" id="TIGR00218">
    <property type="entry name" value="manA"/>
    <property type="match status" value="1"/>
</dbReference>
<evidence type="ECO:0000256" key="5">
    <source>
        <dbReference type="ARBA" id="ARBA00018236"/>
    </source>
</evidence>
<evidence type="ECO:0000256" key="10">
    <source>
        <dbReference type="ARBA" id="ARBA00029741"/>
    </source>
</evidence>
<comment type="cofactor">
    <cofactor evidence="14">
        <name>Zn(2+)</name>
        <dbReference type="ChEBI" id="CHEBI:29105"/>
    </cofactor>
    <text evidence="14">Binds 1 zinc ion per subunit.</text>
</comment>
<dbReference type="FunFam" id="2.60.120.10:FF:000030">
    <property type="entry name" value="Mannose-6-phosphate isomerase ManA"/>
    <property type="match status" value="1"/>
</dbReference>
<evidence type="ECO:0000256" key="9">
    <source>
        <dbReference type="ARBA" id="ARBA00023235"/>
    </source>
</evidence>
<protein>
    <recommendedName>
        <fullName evidence="5">Mannose-6-phosphate isomerase</fullName>
        <ecNumber evidence="4">5.3.1.8</ecNumber>
    </recommendedName>
    <alternativeName>
        <fullName evidence="10">Phosphohexomutase</fullName>
    </alternativeName>
    <alternativeName>
        <fullName evidence="11">Phosphomannose isomerase</fullName>
    </alternativeName>
</protein>
<dbReference type="SUPFAM" id="SSF51182">
    <property type="entry name" value="RmlC-like cupins"/>
    <property type="match status" value="1"/>
</dbReference>
<dbReference type="AlphaFoldDB" id="A0A7M2JWK6"/>
<reference evidence="18" key="1">
    <citation type="journal article" date="2015" name="BMC Genomics">
        <title>Genome mining reveals unlocked bioactive potential of marine Gram-negative bacteria.</title>
        <authorList>
            <person name="Machado H."/>
            <person name="Sonnenschein E.C."/>
            <person name="Melchiorsen J."/>
            <person name="Gram L."/>
        </authorList>
    </citation>
    <scope>NUCLEOTIDE SEQUENCE</scope>
    <source>
        <strain evidence="18">S2052</strain>
    </source>
</reference>
<dbReference type="GO" id="GO:0005829">
    <property type="term" value="C:cytosol"/>
    <property type="evidence" value="ECO:0007669"/>
    <property type="project" value="TreeGrafter"/>
</dbReference>
<feature type="domain" description="Phosphomannose isomerase type I helical insertion" evidence="16">
    <location>
        <begin position="170"/>
        <end position="243"/>
    </location>
</feature>